<organism evidence="2 3">
    <name type="scientific">Faecalicoccus acidiformans</name>
    <dbReference type="NCBI Taxonomy" id="915173"/>
    <lineage>
        <taxon>Bacteria</taxon>
        <taxon>Bacillati</taxon>
        <taxon>Bacillota</taxon>
        <taxon>Erysipelotrichia</taxon>
        <taxon>Erysipelotrichales</taxon>
        <taxon>Erysipelotrichaceae</taxon>
        <taxon>Faecalicoccus</taxon>
    </lineage>
</organism>
<evidence type="ECO:0000313" key="3">
    <source>
        <dbReference type="Proteomes" id="UP000521313"/>
    </source>
</evidence>
<reference evidence="2 3" key="1">
    <citation type="submission" date="2020-08" db="EMBL/GenBank/DDBJ databases">
        <title>Genomic Encyclopedia of Type Strains, Phase IV (KMG-IV): sequencing the most valuable type-strain genomes for metagenomic binning, comparative biology and taxonomic classification.</title>
        <authorList>
            <person name="Goeker M."/>
        </authorList>
    </citation>
    <scope>NUCLEOTIDE SEQUENCE [LARGE SCALE GENOMIC DNA]</scope>
    <source>
        <strain evidence="2 3">DSM 26963</strain>
    </source>
</reference>
<dbReference type="Pfam" id="PF06161">
    <property type="entry name" value="DUF975"/>
    <property type="match status" value="1"/>
</dbReference>
<keyword evidence="1" id="KW-1133">Transmembrane helix</keyword>
<feature type="transmembrane region" description="Helical" evidence="1">
    <location>
        <begin position="196"/>
        <end position="217"/>
    </location>
</feature>
<comment type="caution">
    <text evidence="2">The sequence shown here is derived from an EMBL/GenBank/DDBJ whole genome shotgun (WGS) entry which is preliminary data.</text>
</comment>
<dbReference type="PANTHER" id="PTHR40076:SF1">
    <property type="entry name" value="MEMBRANE PROTEIN"/>
    <property type="match status" value="1"/>
</dbReference>
<feature type="transmembrane region" description="Helical" evidence="1">
    <location>
        <begin position="413"/>
        <end position="432"/>
    </location>
</feature>
<protein>
    <recommendedName>
        <fullName evidence="4">DUF975 family protein</fullName>
    </recommendedName>
</protein>
<proteinExistence type="predicted"/>
<feature type="transmembrane region" description="Helical" evidence="1">
    <location>
        <begin position="452"/>
        <end position="469"/>
    </location>
</feature>
<dbReference type="EMBL" id="JACHHD010000017">
    <property type="protein sequence ID" value="MBB5185517.1"/>
    <property type="molecule type" value="Genomic_DNA"/>
</dbReference>
<keyword evidence="1" id="KW-0812">Transmembrane</keyword>
<evidence type="ECO:0008006" key="4">
    <source>
        <dbReference type="Google" id="ProtNLM"/>
    </source>
</evidence>
<feature type="transmembrane region" description="Helical" evidence="1">
    <location>
        <begin position="552"/>
        <end position="572"/>
    </location>
</feature>
<dbReference type="InterPro" id="IPR010540">
    <property type="entry name" value="CmpB_TMEM229"/>
</dbReference>
<accession>A0A7W8D1K9</accession>
<dbReference type="Pfam" id="PF06541">
    <property type="entry name" value="ABC_trans_CmpB"/>
    <property type="match status" value="1"/>
</dbReference>
<dbReference type="RefSeq" id="WP_183376551.1">
    <property type="nucleotide sequence ID" value="NZ_JACHHD010000017.1"/>
</dbReference>
<evidence type="ECO:0000256" key="1">
    <source>
        <dbReference type="SAM" id="Phobius"/>
    </source>
</evidence>
<feature type="transmembrane region" description="Helical" evidence="1">
    <location>
        <begin position="517"/>
        <end position="540"/>
    </location>
</feature>
<evidence type="ECO:0000313" key="2">
    <source>
        <dbReference type="EMBL" id="MBB5185517.1"/>
    </source>
</evidence>
<feature type="transmembrane region" description="Helical" evidence="1">
    <location>
        <begin position="255"/>
        <end position="280"/>
    </location>
</feature>
<sequence>MINRKELKKRAKKVLKIHYGFLIIACMISGILANEFSDTFTLLSAENEIGVQEDSNAVLPSQLTASQVLKDIVEDNLEEGAKTAETIEKKEISESHDPVLGRTRGVLASVINSVSSGSIFVSIAAAINSMVGSESIAVLIMILGGLFLLFLAWFYIQNVFCVVLRRLFLEARIYEKVPFERYMFLSHVKKWTKASFTMFLTSMYQTLWMFTIVGFVIKHYSYLMVPYIVAENPDIGANQAITLSRKMMNGHKWECFKISLTFLGWTLLSSMTFGLSAIFFSNPYKMCTYAELYAVLRKEAKLKNIKDADRMNDVYLFELPNKEELEKAYPEYKDRYVQEPELQGFAGFFANWFGILFKEGKKEKEYQEKMRLYQRYRAVSNVLDAKQYPKRLFSIAEEQKRTLVTGLDPLRNYTIWSLILMFFIFSGIGWLWEVSLHLITDGVFVNRGAMHGPWLPIYGSGGLLILILLKKFRSKPLLNFLCILIVCGILEYSTSYIMEMNTGLKWWDYSGYFLNLNGRICAEGLMVFGIGGMGFIYILAPVFDNLIRKIKPAVTKIVCIFLLIVFSIDMVYSHFYPNTGEGITDYEK</sequence>
<dbReference type="AlphaFoldDB" id="A0A7W8D1K9"/>
<feature type="transmembrane region" description="Helical" evidence="1">
    <location>
        <begin position="136"/>
        <end position="156"/>
    </location>
</feature>
<name>A0A7W8D1K9_9FIRM</name>
<gene>
    <name evidence="2" type="ORF">HNQ43_001581</name>
</gene>
<dbReference type="Proteomes" id="UP000521313">
    <property type="component" value="Unassembled WGS sequence"/>
</dbReference>
<dbReference type="InterPro" id="IPR010380">
    <property type="entry name" value="DUF975"/>
</dbReference>
<feature type="transmembrane region" description="Helical" evidence="1">
    <location>
        <begin position="476"/>
        <end position="497"/>
    </location>
</feature>
<keyword evidence="1" id="KW-0472">Membrane</keyword>
<dbReference type="PANTHER" id="PTHR40076">
    <property type="entry name" value="MEMBRANE PROTEIN-RELATED"/>
    <property type="match status" value="1"/>
</dbReference>
<feature type="transmembrane region" description="Helical" evidence="1">
    <location>
        <begin position="106"/>
        <end position="127"/>
    </location>
</feature>